<proteinExistence type="predicted"/>
<name>A0A193FTW0_9BORD</name>
<sequence length="85" mass="9362">MPYSRTAVLPAQFGASFQRERKARKLSQAQLAEKAGLARQTVLQIEKGENVGLHAIMRALAVLNMGLRIDTATLNYDDVGSMEDE</sequence>
<accession>A0A193FTW0</accession>
<organism evidence="2 3">
    <name type="scientific">Bordetella bronchialis</name>
    <dbReference type="NCBI Taxonomy" id="463025"/>
    <lineage>
        <taxon>Bacteria</taxon>
        <taxon>Pseudomonadati</taxon>
        <taxon>Pseudomonadota</taxon>
        <taxon>Betaproteobacteria</taxon>
        <taxon>Burkholderiales</taxon>
        <taxon>Alcaligenaceae</taxon>
        <taxon>Bordetella</taxon>
    </lineage>
</organism>
<feature type="domain" description="HTH cro/C1-type" evidence="1">
    <location>
        <begin position="17"/>
        <end position="74"/>
    </location>
</feature>
<dbReference type="InterPro" id="IPR001387">
    <property type="entry name" value="Cro/C1-type_HTH"/>
</dbReference>
<dbReference type="SUPFAM" id="SSF47413">
    <property type="entry name" value="lambda repressor-like DNA-binding domains"/>
    <property type="match status" value="1"/>
</dbReference>
<evidence type="ECO:0000313" key="3">
    <source>
        <dbReference type="Proteomes" id="UP000092213"/>
    </source>
</evidence>
<evidence type="ECO:0000313" key="2">
    <source>
        <dbReference type="EMBL" id="ANN70621.1"/>
    </source>
</evidence>
<dbReference type="InterPro" id="IPR010982">
    <property type="entry name" value="Lambda_DNA-bd_dom_sf"/>
</dbReference>
<dbReference type="EMBL" id="CP016171">
    <property type="protein sequence ID" value="ANN70621.1"/>
    <property type="molecule type" value="Genomic_DNA"/>
</dbReference>
<dbReference type="Proteomes" id="UP000092213">
    <property type="component" value="Chromosome"/>
</dbReference>
<dbReference type="Gene3D" id="1.10.260.40">
    <property type="entry name" value="lambda repressor-like DNA-binding domains"/>
    <property type="match status" value="1"/>
</dbReference>
<dbReference type="SMART" id="SM00530">
    <property type="entry name" value="HTH_XRE"/>
    <property type="match status" value="1"/>
</dbReference>
<protein>
    <recommendedName>
        <fullName evidence="1">HTH cro/C1-type domain-containing protein</fullName>
    </recommendedName>
</protein>
<dbReference type="CDD" id="cd00093">
    <property type="entry name" value="HTH_XRE"/>
    <property type="match status" value="1"/>
</dbReference>
<gene>
    <name evidence="2" type="ORF">BAU08_04105</name>
</gene>
<evidence type="ECO:0000259" key="1">
    <source>
        <dbReference type="PROSITE" id="PS50943"/>
    </source>
</evidence>
<dbReference type="Pfam" id="PF01381">
    <property type="entry name" value="HTH_3"/>
    <property type="match status" value="1"/>
</dbReference>
<dbReference type="PROSITE" id="PS50943">
    <property type="entry name" value="HTH_CROC1"/>
    <property type="match status" value="1"/>
</dbReference>
<dbReference type="RefSeq" id="WP_066668247.1">
    <property type="nucleotide sequence ID" value="NZ_CP016171.1"/>
</dbReference>
<dbReference type="GO" id="GO:0003677">
    <property type="term" value="F:DNA binding"/>
    <property type="evidence" value="ECO:0007669"/>
    <property type="project" value="InterPro"/>
</dbReference>
<reference evidence="2 3" key="1">
    <citation type="submission" date="2016-06" db="EMBL/GenBank/DDBJ databases">
        <title>Complete genome sequences of Bordetella bronchialis and Bordetella flabilis.</title>
        <authorList>
            <person name="LiPuma J.J."/>
            <person name="Spilker T."/>
        </authorList>
    </citation>
    <scope>NUCLEOTIDE SEQUENCE [LARGE SCALE GENOMIC DNA]</scope>
    <source>
        <strain evidence="2 3">AU17976</strain>
    </source>
</reference>
<dbReference type="STRING" id="463025.BAU08_04105"/>
<dbReference type="AlphaFoldDB" id="A0A193FTW0"/>